<evidence type="ECO:0000313" key="4">
    <source>
        <dbReference type="EMBL" id="PWR18891.1"/>
    </source>
</evidence>
<gene>
    <name evidence="4" type="ORF">DKG75_18125</name>
</gene>
<dbReference type="EC" id="5.99.1.4" evidence="1"/>
<dbReference type="InterPro" id="IPR036249">
    <property type="entry name" value="Thioredoxin-like_sf"/>
</dbReference>
<dbReference type="InterPro" id="IPR014440">
    <property type="entry name" value="HCCAis_GSTk"/>
</dbReference>
<evidence type="ECO:0000313" key="5">
    <source>
        <dbReference type="Proteomes" id="UP000246077"/>
    </source>
</evidence>
<feature type="active site" description="Nucleophile" evidence="2">
    <location>
        <position position="13"/>
    </location>
</feature>
<dbReference type="Pfam" id="PF01323">
    <property type="entry name" value="DSBA"/>
    <property type="match status" value="1"/>
</dbReference>
<accession>A0A317DWI2</accession>
<proteinExistence type="inferred from homology"/>
<dbReference type="PANTHER" id="PTHR42943">
    <property type="entry name" value="GLUTATHIONE S-TRANSFERASE KAPPA"/>
    <property type="match status" value="1"/>
</dbReference>
<dbReference type="OrthoDB" id="5244108at2"/>
<evidence type="ECO:0000256" key="1">
    <source>
        <dbReference type="PIRNR" id="PIRNR006386"/>
    </source>
</evidence>
<dbReference type="AlphaFoldDB" id="A0A317DWI2"/>
<dbReference type="GO" id="GO:0004602">
    <property type="term" value="F:glutathione peroxidase activity"/>
    <property type="evidence" value="ECO:0007669"/>
    <property type="project" value="TreeGrafter"/>
</dbReference>
<comment type="caution">
    <text evidence="4">The sequence shown here is derived from an EMBL/GenBank/DDBJ whole genome shotgun (WGS) entry which is preliminary data.</text>
</comment>
<dbReference type="PIRSF" id="PIRSF006386">
    <property type="entry name" value="HCCAis_GSTk"/>
    <property type="match status" value="1"/>
</dbReference>
<name>A0A317DWI2_9PROT</name>
<dbReference type="EMBL" id="QGLF01000005">
    <property type="protein sequence ID" value="PWR18891.1"/>
    <property type="molecule type" value="Genomic_DNA"/>
</dbReference>
<dbReference type="GO" id="GO:0004364">
    <property type="term" value="F:glutathione transferase activity"/>
    <property type="evidence" value="ECO:0007669"/>
    <property type="project" value="TreeGrafter"/>
</dbReference>
<dbReference type="Proteomes" id="UP000246077">
    <property type="component" value="Unassembled WGS sequence"/>
</dbReference>
<sequence>MSKTVDFYFDFGSPTAYLAWRRIGAIAERTGATVKPVPILLGGLFKATGNSAPATVPAKGIYMFRDLSRFARRFGVPLAFNDAFPINTITLMRGAVGYQGSDDFCTYCDALYDAMWRDNRNLGDPAVLAAVLDEAGLDRARFETLVNDAAVKDRLKANTEDAVARGAFGAPTFFVGDEMFFGQDRLDFVEEALA</sequence>
<dbReference type="PANTHER" id="PTHR42943:SF2">
    <property type="entry name" value="GLUTATHIONE S-TRANSFERASE KAPPA 1"/>
    <property type="match status" value="1"/>
</dbReference>
<feature type="domain" description="DSBA-like thioredoxin" evidence="3">
    <location>
        <begin position="4"/>
        <end position="194"/>
    </location>
</feature>
<protein>
    <recommendedName>
        <fullName evidence="1">2-hydroxychromene-2-carboxylate isomerase</fullName>
        <ecNumber evidence="1">5.99.1.4</ecNumber>
    </recommendedName>
</protein>
<evidence type="ECO:0000259" key="3">
    <source>
        <dbReference type="Pfam" id="PF01323"/>
    </source>
</evidence>
<dbReference type="InterPro" id="IPR001853">
    <property type="entry name" value="DSBA-like_thioredoxin_dom"/>
</dbReference>
<comment type="similarity">
    <text evidence="1">Belongs to the GST superfamily. NadH family.</text>
</comment>
<dbReference type="Gene3D" id="3.40.30.10">
    <property type="entry name" value="Glutaredoxin"/>
    <property type="match status" value="1"/>
</dbReference>
<evidence type="ECO:0000256" key="2">
    <source>
        <dbReference type="PIRSR" id="PIRSR006386-1"/>
    </source>
</evidence>
<reference evidence="5" key="1">
    <citation type="submission" date="2018-05" db="EMBL/GenBank/DDBJ databases">
        <title>Zavarzinia sp. HR-AS.</title>
        <authorList>
            <person name="Lee Y."/>
            <person name="Jeon C.O."/>
        </authorList>
    </citation>
    <scope>NUCLEOTIDE SEQUENCE [LARGE SCALE GENOMIC DNA]</scope>
    <source>
        <strain evidence="5">DSM 1231</strain>
    </source>
</reference>
<dbReference type="GO" id="GO:0018845">
    <property type="term" value="F:2-hydroxychromene-2-carboxylate isomerase activity"/>
    <property type="evidence" value="ECO:0007669"/>
    <property type="project" value="UniProtKB-UniRule"/>
</dbReference>
<dbReference type="RefSeq" id="WP_109922577.1">
    <property type="nucleotide sequence ID" value="NZ_QGLF01000005.1"/>
</dbReference>
<dbReference type="InterPro" id="IPR044087">
    <property type="entry name" value="NahD-like"/>
</dbReference>
<dbReference type="CDD" id="cd03022">
    <property type="entry name" value="DsbA_HCCA_Iso"/>
    <property type="match status" value="1"/>
</dbReference>
<keyword evidence="5" id="KW-1185">Reference proteome</keyword>
<dbReference type="InterPro" id="IPR051924">
    <property type="entry name" value="GST_Kappa/NadH"/>
</dbReference>
<keyword evidence="1" id="KW-0413">Isomerase</keyword>
<dbReference type="SUPFAM" id="SSF52833">
    <property type="entry name" value="Thioredoxin-like"/>
    <property type="match status" value="1"/>
</dbReference>
<comment type="catalytic activity">
    <reaction evidence="1">
        <text>2-hydroxychromene-2-carboxylate = (3E)-4-(2-hydroxyphenyl)-2-oxobut-3-enoate</text>
        <dbReference type="Rhea" id="RHEA:27401"/>
        <dbReference type="ChEBI" id="CHEBI:59350"/>
        <dbReference type="ChEBI" id="CHEBI:59353"/>
        <dbReference type="EC" id="5.99.1.4"/>
    </reaction>
</comment>
<dbReference type="GO" id="GO:0006749">
    <property type="term" value="P:glutathione metabolic process"/>
    <property type="evidence" value="ECO:0007669"/>
    <property type="project" value="TreeGrafter"/>
</dbReference>
<dbReference type="GO" id="GO:1901170">
    <property type="term" value="P:naphthalene catabolic process"/>
    <property type="evidence" value="ECO:0007669"/>
    <property type="project" value="InterPro"/>
</dbReference>
<organism evidence="4 5">
    <name type="scientific">Zavarzinia compransoris</name>
    <dbReference type="NCBI Taxonomy" id="1264899"/>
    <lineage>
        <taxon>Bacteria</taxon>
        <taxon>Pseudomonadati</taxon>
        <taxon>Pseudomonadota</taxon>
        <taxon>Alphaproteobacteria</taxon>
        <taxon>Rhodospirillales</taxon>
        <taxon>Zavarziniaceae</taxon>
        <taxon>Zavarzinia</taxon>
    </lineage>
</organism>